<feature type="region of interest" description="Disordered" evidence="6">
    <location>
        <begin position="1"/>
        <end position="47"/>
    </location>
</feature>
<evidence type="ECO:0000256" key="2">
    <source>
        <dbReference type="ARBA" id="ARBA00022475"/>
    </source>
</evidence>
<evidence type="ECO:0000256" key="6">
    <source>
        <dbReference type="SAM" id="MobiDB-lite"/>
    </source>
</evidence>
<evidence type="ECO:0000256" key="1">
    <source>
        <dbReference type="ARBA" id="ARBA00004651"/>
    </source>
</evidence>
<evidence type="ECO:0000256" key="3">
    <source>
        <dbReference type="ARBA" id="ARBA00022692"/>
    </source>
</evidence>
<evidence type="ECO:0000256" key="7">
    <source>
        <dbReference type="SAM" id="Phobius"/>
    </source>
</evidence>
<dbReference type="PANTHER" id="PTHR35007:SF4">
    <property type="entry name" value="CONSERVED TRANSMEMBRANE PROTEIN-RELATED"/>
    <property type="match status" value="1"/>
</dbReference>
<dbReference type="Proteomes" id="UP000249340">
    <property type="component" value="Chromosome"/>
</dbReference>
<evidence type="ECO:0000313" key="10">
    <source>
        <dbReference type="Proteomes" id="UP000249340"/>
    </source>
</evidence>
<dbReference type="InterPro" id="IPR018076">
    <property type="entry name" value="T2SS_GspF_dom"/>
</dbReference>
<dbReference type="KEGG" id="stri:C7M71_016755"/>
<evidence type="ECO:0000259" key="8">
    <source>
        <dbReference type="Pfam" id="PF00482"/>
    </source>
</evidence>
<comment type="subcellular location">
    <subcellularLocation>
        <location evidence="1">Cell membrane</location>
        <topology evidence="1">Multi-pass membrane protein</topology>
    </subcellularLocation>
</comment>
<protein>
    <recommendedName>
        <fullName evidence="8">Type II secretion system protein GspF domain-containing protein</fullName>
    </recommendedName>
</protein>
<evidence type="ECO:0000256" key="4">
    <source>
        <dbReference type="ARBA" id="ARBA00022989"/>
    </source>
</evidence>
<name>A0A345T657_9ACTN</name>
<dbReference type="PANTHER" id="PTHR35007">
    <property type="entry name" value="INTEGRAL MEMBRANE PROTEIN-RELATED"/>
    <property type="match status" value="1"/>
</dbReference>
<feature type="compositionally biased region" description="Low complexity" evidence="6">
    <location>
        <begin position="1"/>
        <end position="11"/>
    </location>
</feature>
<proteinExistence type="predicted"/>
<dbReference type="GO" id="GO:0005886">
    <property type="term" value="C:plasma membrane"/>
    <property type="evidence" value="ECO:0007669"/>
    <property type="project" value="UniProtKB-SubCell"/>
</dbReference>
<dbReference type="EMBL" id="CP031264">
    <property type="protein sequence ID" value="AXI81462.1"/>
    <property type="molecule type" value="Genomic_DNA"/>
</dbReference>
<evidence type="ECO:0000256" key="5">
    <source>
        <dbReference type="ARBA" id="ARBA00023136"/>
    </source>
</evidence>
<feature type="transmembrane region" description="Helical" evidence="7">
    <location>
        <begin position="266"/>
        <end position="284"/>
    </location>
</feature>
<accession>A0A345T657</accession>
<keyword evidence="2" id="KW-1003">Cell membrane</keyword>
<keyword evidence="5 7" id="KW-0472">Membrane</keyword>
<sequence length="300" mass="30368">MGLLAAGARGAVVRRGRTRRRRLLAAPASPDGHSDGSPDRPPAPRPGSRIAAALRARRTPRWAVPELLLVPAGLLGGWSLGSPVPALAALAAVHPLYRWRLGRQGRRAEWLREAAVVELCTALAAELRTGAVPGQALESAVAPGGPTAEALHRGGVDTTALLAAARFAGDVPAALRRTARLRGAAGAAAVAACWQVASDSGAGLAAALDRVAEALRADCALRETVRGELAGPRTTALLLAVLPLFGLLLGSALGAEPLRMLLHTPAGLGCLAAGVALEAAGLAWTARIVRGAEGVGACAC</sequence>
<dbReference type="AlphaFoldDB" id="A0A345T657"/>
<evidence type="ECO:0000313" key="9">
    <source>
        <dbReference type="EMBL" id="AXI81462.1"/>
    </source>
</evidence>
<keyword evidence="3 7" id="KW-0812">Transmembrane</keyword>
<keyword evidence="4 7" id="KW-1133">Transmembrane helix</keyword>
<feature type="transmembrane region" description="Helical" evidence="7">
    <location>
        <begin position="236"/>
        <end position="254"/>
    </location>
</feature>
<feature type="compositionally biased region" description="Basic residues" evidence="6">
    <location>
        <begin position="12"/>
        <end position="23"/>
    </location>
</feature>
<keyword evidence="10" id="KW-1185">Reference proteome</keyword>
<gene>
    <name evidence="9" type="ORF">C7M71_016755</name>
</gene>
<reference evidence="10" key="1">
    <citation type="submission" date="2018-07" db="EMBL/GenBank/DDBJ databases">
        <title>Streptacidiphilus bronchialis DSM 106435 chromosome.</title>
        <authorList>
            <person name="Batra D."/>
            <person name="Gulvik C.A."/>
        </authorList>
    </citation>
    <scope>NUCLEOTIDE SEQUENCE [LARGE SCALE GENOMIC DNA]</scope>
    <source>
        <strain evidence="10">DSM 106435</strain>
    </source>
</reference>
<dbReference type="Pfam" id="PF00482">
    <property type="entry name" value="T2SSF"/>
    <property type="match status" value="1"/>
</dbReference>
<feature type="domain" description="Type II secretion system protein GspF" evidence="8">
    <location>
        <begin position="123"/>
        <end position="248"/>
    </location>
</feature>
<feature type="transmembrane region" description="Helical" evidence="7">
    <location>
        <begin position="75"/>
        <end position="97"/>
    </location>
</feature>
<dbReference type="OrthoDB" id="4337966at2"/>
<organism evidence="9 10">
    <name type="scientific">Peterkaempfera bronchialis</name>
    <dbReference type="NCBI Taxonomy" id="2126346"/>
    <lineage>
        <taxon>Bacteria</taxon>
        <taxon>Bacillati</taxon>
        <taxon>Actinomycetota</taxon>
        <taxon>Actinomycetes</taxon>
        <taxon>Kitasatosporales</taxon>
        <taxon>Streptomycetaceae</taxon>
        <taxon>Peterkaempfera</taxon>
    </lineage>
</organism>